<proteinExistence type="predicted"/>
<dbReference type="InterPro" id="IPR007384">
    <property type="entry name" value="UCP006257"/>
</dbReference>
<dbReference type="EMBL" id="AP018933">
    <property type="protein sequence ID" value="BBG30594.1"/>
    <property type="molecule type" value="Genomic_DNA"/>
</dbReference>
<dbReference type="AlphaFoldDB" id="A0A348HG42"/>
<evidence type="ECO:0000313" key="3">
    <source>
        <dbReference type="Proteomes" id="UP000267342"/>
    </source>
</evidence>
<dbReference type="InterPro" id="IPR036814">
    <property type="entry name" value="YqcC-like_sf"/>
</dbReference>
<reference evidence="2 3" key="1">
    <citation type="submission" date="2018-09" db="EMBL/GenBank/DDBJ databases">
        <title>Zymobacter palmae IAM14233 (=T109) whole genome analysis.</title>
        <authorList>
            <person name="Yanase H."/>
        </authorList>
    </citation>
    <scope>NUCLEOTIDE SEQUENCE [LARGE SCALE GENOMIC DNA]</scope>
    <source>
        <strain evidence="2 3">IAM14233</strain>
    </source>
</reference>
<dbReference type="InterPro" id="IPR023376">
    <property type="entry name" value="YqcC-like_dom"/>
</dbReference>
<accession>A0A348HG42</accession>
<protein>
    <submittedName>
        <fullName evidence="2">Uncharacterized protein conserved in bacteria</fullName>
    </submittedName>
</protein>
<gene>
    <name evidence="2" type="ORF">ZBT109_1847</name>
</gene>
<dbReference type="Pfam" id="PF04287">
    <property type="entry name" value="DUF446"/>
    <property type="match status" value="1"/>
</dbReference>
<dbReference type="Gene3D" id="1.20.1440.40">
    <property type="entry name" value="YqcC-like"/>
    <property type="match status" value="1"/>
</dbReference>
<evidence type="ECO:0000313" key="2">
    <source>
        <dbReference type="EMBL" id="BBG30594.1"/>
    </source>
</evidence>
<dbReference type="GO" id="GO:0044010">
    <property type="term" value="P:single-species biofilm formation"/>
    <property type="evidence" value="ECO:0007669"/>
    <property type="project" value="TreeGrafter"/>
</dbReference>
<sequence>MAIYLELSDALARLEAAMRAGSMWRQDEPDAAAMASREPFCIDTLTMPQWLRFVLVARLKVLIDQRLPLPQGSQIAPAAELYLKGYSNGARMPVIGVLREIDVLLGGADAV</sequence>
<organism evidence="2 3">
    <name type="scientific">Zymobacter palmae</name>
    <dbReference type="NCBI Taxonomy" id="33074"/>
    <lineage>
        <taxon>Bacteria</taxon>
        <taxon>Pseudomonadati</taxon>
        <taxon>Pseudomonadota</taxon>
        <taxon>Gammaproteobacteria</taxon>
        <taxon>Oceanospirillales</taxon>
        <taxon>Halomonadaceae</taxon>
        <taxon>Zymobacter group</taxon>
        <taxon>Zymobacter</taxon>
    </lineage>
</organism>
<dbReference type="PANTHER" id="PTHR39586:SF1">
    <property type="entry name" value="CYTOPLASMIC PROTEIN"/>
    <property type="match status" value="1"/>
</dbReference>
<feature type="domain" description="YqcC-like" evidence="1">
    <location>
        <begin position="7"/>
        <end position="103"/>
    </location>
</feature>
<evidence type="ECO:0000259" key="1">
    <source>
        <dbReference type="Pfam" id="PF04287"/>
    </source>
</evidence>
<dbReference type="SUPFAM" id="SSF158452">
    <property type="entry name" value="YqcC-like"/>
    <property type="match status" value="1"/>
</dbReference>
<dbReference type="PANTHER" id="PTHR39586">
    <property type="entry name" value="CYTOPLASMIC PROTEIN-RELATED"/>
    <property type="match status" value="1"/>
</dbReference>
<dbReference type="Proteomes" id="UP000267342">
    <property type="component" value="Chromosome"/>
</dbReference>
<keyword evidence="3" id="KW-1185">Reference proteome</keyword>
<name>A0A348HG42_9GAMM</name>
<dbReference type="RefSeq" id="WP_038277998.1">
    <property type="nucleotide sequence ID" value="NZ_AP018933.1"/>
</dbReference>
<dbReference type="KEGG" id="zpl:ZBT109_1847"/>